<dbReference type="RefSeq" id="WP_184699264.1">
    <property type="nucleotide sequence ID" value="NZ_BAABEG010000001.1"/>
</dbReference>
<feature type="region of interest" description="Disordered" evidence="1">
    <location>
        <begin position="82"/>
        <end position="103"/>
    </location>
</feature>
<keyword evidence="2" id="KW-0732">Signal</keyword>
<evidence type="ECO:0000313" key="3">
    <source>
        <dbReference type="EMBL" id="MBB6354075.1"/>
    </source>
</evidence>
<name>A0A7X0KKJ5_9HYPH</name>
<keyword evidence="4" id="KW-1185">Reference proteome</keyword>
<reference evidence="3 4" key="1">
    <citation type="submission" date="2020-08" db="EMBL/GenBank/DDBJ databases">
        <title>Genomic Encyclopedia of Type Strains, Phase IV (KMG-IV): sequencing the most valuable type-strain genomes for metagenomic binning, comparative biology and taxonomic classification.</title>
        <authorList>
            <person name="Goeker M."/>
        </authorList>
    </citation>
    <scope>NUCLEOTIDE SEQUENCE [LARGE SCALE GENOMIC DNA]</scope>
    <source>
        <strain evidence="3 4">DSM 7051</strain>
    </source>
</reference>
<gene>
    <name evidence="3" type="ORF">GGR00_001849</name>
</gene>
<evidence type="ECO:0000256" key="2">
    <source>
        <dbReference type="SAM" id="SignalP"/>
    </source>
</evidence>
<evidence type="ECO:0000313" key="4">
    <source>
        <dbReference type="Proteomes" id="UP000536262"/>
    </source>
</evidence>
<organism evidence="3 4">
    <name type="scientific">Aminobacter aganoensis</name>
    <dbReference type="NCBI Taxonomy" id="83264"/>
    <lineage>
        <taxon>Bacteria</taxon>
        <taxon>Pseudomonadati</taxon>
        <taxon>Pseudomonadota</taxon>
        <taxon>Alphaproteobacteria</taxon>
        <taxon>Hyphomicrobiales</taxon>
        <taxon>Phyllobacteriaceae</taxon>
        <taxon>Aminobacter</taxon>
    </lineage>
</organism>
<feature type="signal peptide" evidence="2">
    <location>
        <begin position="1"/>
        <end position="27"/>
    </location>
</feature>
<evidence type="ECO:0000256" key="1">
    <source>
        <dbReference type="SAM" id="MobiDB-lite"/>
    </source>
</evidence>
<feature type="chain" id="PRO_5031314728" evidence="2">
    <location>
        <begin position="28"/>
        <end position="103"/>
    </location>
</feature>
<dbReference type="EMBL" id="JACHOU010000003">
    <property type="protein sequence ID" value="MBB6354075.1"/>
    <property type="molecule type" value="Genomic_DNA"/>
</dbReference>
<sequence length="103" mass="10437">MTTMTNSIIRSSLIATLALSMSAFAGAASAAQLKARVPAPPPHQLGLKAPGGGGQAQGHVETCNNKASCNLMIAYCAGHGGDWEETGTPGPQGEPQKGKCTYP</sequence>
<protein>
    <submittedName>
        <fullName evidence="3">Uncharacterized protein</fullName>
    </submittedName>
</protein>
<proteinExistence type="predicted"/>
<feature type="region of interest" description="Disordered" evidence="1">
    <location>
        <begin position="35"/>
        <end position="58"/>
    </location>
</feature>
<accession>A0A7X0KKJ5</accession>
<comment type="caution">
    <text evidence="3">The sequence shown here is derived from an EMBL/GenBank/DDBJ whole genome shotgun (WGS) entry which is preliminary data.</text>
</comment>
<dbReference type="Proteomes" id="UP000536262">
    <property type="component" value="Unassembled WGS sequence"/>
</dbReference>
<dbReference type="AlphaFoldDB" id="A0A7X0KKJ5"/>